<evidence type="ECO:0000256" key="1">
    <source>
        <dbReference type="ARBA" id="ARBA00022679"/>
    </source>
</evidence>
<keyword evidence="5" id="KW-0378">Hydrolase</keyword>
<evidence type="ECO:0000256" key="3">
    <source>
        <dbReference type="ARBA" id="ARBA00022722"/>
    </source>
</evidence>
<keyword evidence="3" id="KW-0540">Nuclease</keyword>
<keyword evidence="9" id="KW-1185">Reference proteome</keyword>
<proteinExistence type="predicted"/>
<dbReference type="InterPro" id="IPR044730">
    <property type="entry name" value="RNase_H-like_dom_plant"/>
</dbReference>
<feature type="domain" description="RNase H type-1" evidence="7">
    <location>
        <begin position="126"/>
        <end position="259"/>
    </location>
</feature>
<dbReference type="SUPFAM" id="SSF53098">
    <property type="entry name" value="Ribonuclease H-like"/>
    <property type="match status" value="1"/>
</dbReference>
<organism evidence="8 9">
    <name type="scientific">Solanum verrucosum</name>
    <dbReference type="NCBI Taxonomy" id="315347"/>
    <lineage>
        <taxon>Eukaryota</taxon>
        <taxon>Viridiplantae</taxon>
        <taxon>Streptophyta</taxon>
        <taxon>Embryophyta</taxon>
        <taxon>Tracheophyta</taxon>
        <taxon>Spermatophyta</taxon>
        <taxon>Magnoliopsida</taxon>
        <taxon>eudicotyledons</taxon>
        <taxon>Gunneridae</taxon>
        <taxon>Pentapetalae</taxon>
        <taxon>asterids</taxon>
        <taxon>lamiids</taxon>
        <taxon>Solanales</taxon>
        <taxon>Solanaceae</taxon>
        <taxon>Solanoideae</taxon>
        <taxon>Solaneae</taxon>
        <taxon>Solanum</taxon>
    </lineage>
</organism>
<sequence>MLDSGGSFTVKATRQYIRHKEEPNKIYKWIWTKGVPFKMAFMMWRLWKSKIPVDDRLRRWGLEGPSKCWCCERPDQETLTHVFLRSFTANRTWSYFCSFAGLSISGLQLREVIMDEVIKVLWEYPPEGWLKYNTDGASRGNPGLSSYAFCLRNDRGDIKYAEGGSMENTTNTVAEAKAILEACKHCKQSQYNQIIIQTDSMLMCKIFEIECDASGVGLGAVMMQEGKPITYFSENLRGTPLQYSTYDKELYALVRALANWQHYLWHKEFVIRTKPETLKHIRVQNMLNRRHAKWIEFIESFPYVVNYKQGKENIVANALSRRYALMNTLTSRLMGFESLKELYSNDDDFEKVFGEFQVSLNMCVHVVKKGNEARIPRFELKDDYLFRNGKLCVPMPSWRVISERGTQWRVDGPF</sequence>
<keyword evidence="2" id="KW-0548">Nucleotidyltransferase</keyword>
<dbReference type="GO" id="GO:0003676">
    <property type="term" value="F:nucleic acid binding"/>
    <property type="evidence" value="ECO:0007669"/>
    <property type="project" value="InterPro"/>
</dbReference>
<evidence type="ECO:0000256" key="6">
    <source>
        <dbReference type="ARBA" id="ARBA00022918"/>
    </source>
</evidence>
<evidence type="ECO:0000313" key="8">
    <source>
        <dbReference type="EMBL" id="WMV33800.1"/>
    </source>
</evidence>
<accession>A0AAF0R3P1</accession>
<dbReference type="Proteomes" id="UP001234989">
    <property type="component" value="Chromosome 6"/>
</dbReference>
<evidence type="ECO:0000259" key="7">
    <source>
        <dbReference type="PROSITE" id="PS50879"/>
    </source>
</evidence>
<dbReference type="AlphaFoldDB" id="A0AAF0R3P1"/>
<gene>
    <name evidence="8" type="ORF">MTR67_027185</name>
</gene>
<evidence type="ECO:0000313" key="9">
    <source>
        <dbReference type="Proteomes" id="UP001234989"/>
    </source>
</evidence>
<dbReference type="SUPFAM" id="SSF56672">
    <property type="entry name" value="DNA/RNA polymerases"/>
    <property type="match status" value="1"/>
</dbReference>
<dbReference type="Pfam" id="PF13456">
    <property type="entry name" value="RVT_3"/>
    <property type="match status" value="1"/>
</dbReference>
<dbReference type="CDD" id="cd09274">
    <property type="entry name" value="RNase_HI_RT_Ty3"/>
    <property type="match status" value="1"/>
</dbReference>
<dbReference type="InterPro" id="IPR036397">
    <property type="entry name" value="RNaseH_sf"/>
</dbReference>
<dbReference type="InterPro" id="IPR002156">
    <property type="entry name" value="RNaseH_domain"/>
</dbReference>
<dbReference type="PANTHER" id="PTHR35046:SF9">
    <property type="entry name" value="RNA-DIRECTED DNA POLYMERASE"/>
    <property type="match status" value="1"/>
</dbReference>
<evidence type="ECO:0000256" key="2">
    <source>
        <dbReference type="ARBA" id="ARBA00022695"/>
    </source>
</evidence>
<dbReference type="InterPro" id="IPR041373">
    <property type="entry name" value="RT_RNaseH"/>
</dbReference>
<evidence type="ECO:0000256" key="5">
    <source>
        <dbReference type="ARBA" id="ARBA00022801"/>
    </source>
</evidence>
<dbReference type="Pfam" id="PF17917">
    <property type="entry name" value="RT_RNaseH"/>
    <property type="match status" value="1"/>
</dbReference>
<dbReference type="InterPro" id="IPR012337">
    <property type="entry name" value="RNaseH-like_sf"/>
</dbReference>
<dbReference type="Pfam" id="PF13966">
    <property type="entry name" value="zf-RVT"/>
    <property type="match status" value="1"/>
</dbReference>
<dbReference type="InterPro" id="IPR043502">
    <property type="entry name" value="DNA/RNA_pol_sf"/>
</dbReference>
<reference evidence="8" key="1">
    <citation type="submission" date="2023-08" db="EMBL/GenBank/DDBJ databases">
        <title>A de novo genome assembly of Solanum verrucosum Schlechtendal, a Mexican diploid species geographically isolated from the other diploid A-genome species in potato relatives.</title>
        <authorList>
            <person name="Hosaka K."/>
        </authorList>
    </citation>
    <scope>NUCLEOTIDE SEQUENCE</scope>
    <source>
        <tissue evidence="8">Young leaves</tissue>
    </source>
</reference>
<dbReference type="GO" id="GO:0003964">
    <property type="term" value="F:RNA-directed DNA polymerase activity"/>
    <property type="evidence" value="ECO:0007669"/>
    <property type="project" value="UniProtKB-KW"/>
</dbReference>
<dbReference type="PANTHER" id="PTHR35046">
    <property type="entry name" value="ZINC KNUCKLE (CCHC-TYPE) FAMILY PROTEIN"/>
    <property type="match status" value="1"/>
</dbReference>
<protein>
    <recommendedName>
        <fullName evidence="7">RNase H type-1 domain-containing protein</fullName>
    </recommendedName>
</protein>
<dbReference type="InterPro" id="IPR026960">
    <property type="entry name" value="RVT-Znf"/>
</dbReference>
<keyword evidence="6" id="KW-0695">RNA-directed DNA polymerase</keyword>
<dbReference type="CDD" id="cd06222">
    <property type="entry name" value="RNase_H_like"/>
    <property type="match status" value="1"/>
</dbReference>
<dbReference type="GO" id="GO:0004523">
    <property type="term" value="F:RNA-DNA hybrid ribonuclease activity"/>
    <property type="evidence" value="ECO:0007669"/>
    <property type="project" value="InterPro"/>
</dbReference>
<keyword evidence="4" id="KW-0255">Endonuclease</keyword>
<name>A0AAF0R3P1_SOLVR</name>
<keyword evidence="1" id="KW-0808">Transferase</keyword>
<dbReference type="PROSITE" id="PS50879">
    <property type="entry name" value="RNASE_H_1"/>
    <property type="match status" value="1"/>
</dbReference>
<evidence type="ECO:0000256" key="4">
    <source>
        <dbReference type="ARBA" id="ARBA00022759"/>
    </source>
</evidence>
<dbReference type="Gene3D" id="3.30.420.10">
    <property type="entry name" value="Ribonuclease H-like superfamily/Ribonuclease H"/>
    <property type="match status" value="1"/>
</dbReference>
<dbReference type="EMBL" id="CP133617">
    <property type="protein sequence ID" value="WMV33800.1"/>
    <property type="molecule type" value="Genomic_DNA"/>
</dbReference>